<dbReference type="NCBIfam" id="TIGR00305">
    <property type="entry name" value="putative toxin-antitoxin system toxin component, PIN family"/>
    <property type="match status" value="1"/>
</dbReference>
<evidence type="ECO:0000313" key="2">
    <source>
        <dbReference type="EMBL" id="MDG2990822.1"/>
    </source>
</evidence>
<sequence length="146" mass="16302">MLPPIPIPQIVIDTNVVVAGLRSRNGSAFRLLGLVGSEQFQINLSVPLVLEYEEVLLRELPNLAMNVSDIQDFLDFHCAVATHQQIFFLWRPFLLDPKDDMVLELAVNARCDSVVTYNIRDFVGIEQFGVNAMTPAKFLESIGALS</sequence>
<dbReference type="PANTHER" id="PTHR34610">
    <property type="entry name" value="SSL7007 PROTEIN"/>
    <property type="match status" value="1"/>
</dbReference>
<dbReference type="Proteomes" id="UP001154265">
    <property type="component" value="Unassembled WGS sequence"/>
</dbReference>
<reference evidence="2" key="2">
    <citation type="submission" date="2022-01" db="EMBL/GenBank/DDBJ databases">
        <authorList>
            <person name="Zivanovic Y."/>
            <person name="Moreira D."/>
            <person name="Lopez-Garcia P."/>
        </authorList>
    </citation>
    <scope>NUCLEOTIDE SEQUENCE</scope>
    <source>
        <strain evidence="2">G9</strain>
    </source>
</reference>
<dbReference type="PANTHER" id="PTHR34610:SF3">
    <property type="entry name" value="SSL7007 PROTEIN"/>
    <property type="match status" value="1"/>
</dbReference>
<comment type="caution">
    <text evidence="2">The sequence shown here is derived from an EMBL/GenBank/DDBJ whole genome shotgun (WGS) entry which is preliminary data.</text>
</comment>
<organism evidence="2 3">
    <name type="scientific">Candidatus Synechococcus calcipolaris G9</name>
    <dbReference type="NCBI Taxonomy" id="1497997"/>
    <lineage>
        <taxon>Bacteria</taxon>
        <taxon>Bacillati</taxon>
        <taxon>Cyanobacteriota</taxon>
        <taxon>Cyanophyceae</taxon>
        <taxon>Synechococcales</taxon>
        <taxon>Synechococcaceae</taxon>
        <taxon>Synechococcus</taxon>
    </lineage>
</organism>
<proteinExistence type="predicted"/>
<accession>A0ABT6EYC9</accession>
<name>A0ABT6EYC9_9SYNE</name>
<reference evidence="2" key="1">
    <citation type="journal article" date="2022" name="Genome Biol. Evol.">
        <title>A New Gene Family Diagnostic for Intracellular Biomineralization of Amorphous Ca Carbonates by Cyanobacteria.</title>
        <authorList>
            <person name="Benzerara K."/>
            <person name="Duprat E."/>
            <person name="Bitard-Feildel T."/>
            <person name="Caumes G."/>
            <person name="Cassier-Chauvat C."/>
            <person name="Chauvat F."/>
            <person name="Dezi M."/>
            <person name="Diop S.I."/>
            <person name="Gaschignard G."/>
            <person name="Gorgen S."/>
            <person name="Gugger M."/>
            <person name="Lopez-Garcia P."/>
            <person name="Millet M."/>
            <person name="Skouri-Panet F."/>
            <person name="Moreira D."/>
            <person name="Callebaut I."/>
        </authorList>
    </citation>
    <scope>NUCLEOTIDE SEQUENCE</scope>
    <source>
        <strain evidence="2">G9</strain>
    </source>
</reference>
<evidence type="ECO:0000259" key="1">
    <source>
        <dbReference type="Pfam" id="PF13470"/>
    </source>
</evidence>
<keyword evidence="3" id="KW-1185">Reference proteome</keyword>
<dbReference type="InterPro" id="IPR029060">
    <property type="entry name" value="PIN-like_dom_sf"/>
</dbReference>
<evidence type="ECO:0000313" key="3">
    <source>
        <dbReference type="Proteomes" id="UP001154265"/>
    </source>
</evidence>
<dbReference type="RefSeq" id="WP_277866717.1">
    <property type="nucleotide sequence ID" value="NZ_JAKKUT010000002.1"/>
</dbReference>
<dbReference type="InterPro" id="IPR002716">
    <property type="entry name" value="PIN_dom"/>
</dbReference>
<dbReference type="InterPro" id="IPR002850">
    <property type="entry name" value="PIN_toxin-like"/>
</dbReference>
<dbReference type="SUPFAM" id="SSF88723">
    <property type="entry name" value="PIN domain-like"/>
    <property type="match status" value="1"/>
</dbReference>
<protein>
    <submittedName>
        <fullName evidence="2">Toxin-antitoxin system toxin component, PIN family</fullName>
    </submittedName>
</protein>
<dbReference type="EMBL" id="JAKKUT010000002">
    <property type="protein sequence ID" value="MDG2990822.1"/>
    <property type="molecule type" value="Genomic_DNA"/>
</dbReference>
<gene>
    <name evidence="2" type="ORF">L3556_07745</name>
</gene>
<feature type="domain" description="PIN" evidence="1">
    <location>
        <begin position="10"/>
        <end position="120"/>
    </location>
</feature>
<dbReference type="Pfam" id="PF13470">
    <property type="entry name" value="PIN_3"/>
    <property type="match status" value="1"/>
</dbReference>